<evidence type="ECO:0000313" key="2">
    <source>
        <dbReference type="EMBL" id="KAF2222502.1"/>
    </source>
</evidence>
<keyword evidence="1" id="KW-0732">Signal</keyword>
<sequence>MLLPTNLLFLLSSITTSTLANHHQLQHPFQLLHPSPDDTHDPTMSSKSLNVLRTPLALHSTSPMTGFLRNGYCEVPPSDYGNHAVAAEVTDEFLDFSASRGNDLRTVGLKGGCKWCLCASRWLEAFEAKGGDPRGEKIVPKVYLEATNESALKKIDLEVLRKYAVEKK</sequence>
<proteinExistence type="predicted"/>
<gene>
    <name evidence="2" type="ORF">BDZ85DRAFT_263767</name>
</gene>
<dbReference type="OrthoDB" id="1517790at2759"/>
<evidence type="ECO:0000256" key="1">
    <source>
        <dbReference type="SAM" id="SignalP"/>
    </source>
</evidence>
<protein>
    <submittedName>
        <fullName evidence="2">Uncharacterized protein</fullName>
    </submittedName>
</protein>
<dbReference type="Gene3D" id="3.30.56.110">
    <property type="entry name" value="Protein of unknown function DUF2237"/>
    <property type="match status" value="1"/>
</dbReference>
<name>A0A6A6G9W3_9PEZI</name>
<reference evidence="3" key="1">
    <citation type="journal article" date="2020" name="Stud. Mycol.">
        <title>101 Dothideomycetes genomes: A test case for predicting lifestyles and emergence of pathogens.</title>
        <authorList>
            <person name="Haridas S."/>
            <person name="Albert R."/>
            <person name="Binder M."/>
            <person name="Bloem J."/>
            <person name="LaButti K."/>
            <person name="Salamov A."/>
            <person name="Andreopoulos B."/>
            <person name="Baker S."/>
            <person name="Barry K."/>
            <person name="Bills G."/>
            <person name="Bluhm B."/>
            <person name="Cannon C."/>
            <person name="Castanera R."/>
            <person name="Culley D."/>
            <person name="Daum C."/>
            <person name="Ezra D."/>
            <person name="Gonzalez J."/>
            <person name="Henrissat B."/>
            <person name="Kuo A."/>
            <person name="Liang C."/>
            <person name="Lipzen A."/>
            <person name="Lutzoni F."/>
            <person name="Magnuson J."/>
            <person name="Mondo S."/>
            <person name="Nolan M."/>
            <person name="Ohm R."/>
            <person name="Pangilinan J."/>
            <person name="Park H.-J."/>
            <person name="Ramirez L."/>
            <person name="Alfaro M."/>
            <person name="Sun H."/>
            <person name="Tritt A."/>
            <person name="Yoshinaga Y."/>
            <person name="Zwiers L.-H."/>
            <person name="Turgeon B."/>
            <person name="Goodwin S."/>
            <person name="Spatafora J."/>
            <person name="Crous P."/>
            <person name="Grigoriev I."/>
        </authorList>
    </citation>
    <scope>NUCLEOTIDE SEQUENCE [LARGE SCALE GENOMIC DNA]</scope>
    <source>
        <strain evidence="3">CECT 20119</strain>
    </source>
</reference>
<dbReference type="PANTHER" id="PTHR37466:SF1">
    <property type="entry name" value="SLR1628 PROTEIN"/>
    <property type="match status" value="1"/>
</dbReference>
<feature type="signal peptide" evidence="1">
    <location>
        <begin position="1"/>
        <end position="20"/>
    </location>
</feature>
<feature type="chain" id="PRO_5025614280" evidence="1">
    <location>
        <begin position="21"/>
        <end position="168"/>
    </location>
</feature>
<evidence type="ECO:0000313" key="3">
    <source>
        <dbReference type="Proteomes" id="UP000799538"/>
    </source>
</evidence>
<organism evidence="2 3">
    <name type="scientific">Elsinoe ampelina</name>
    <dbReference type="NCBI Taxonomy" id="302913"/>
    <lineage>
        <taxon>Eukaryota</taxon>
        <taxon>Fungi</taxon>
        <taxon>Dikarya</taxon>
        <taxon>Ascomycota</taxon>
        <taxon>Pezizomycotina</taxon>
        <taxon>Dothideomycetes</taxon>
        <taxon>Dothideomycetidae</taxon>
        <taxon>Myriangiales</taxon>
        <taxon>Elsinoaceae</taxon>
        <taxon>Elsinoe</taxon>
    </lineage>
</organism>
<dbReference type="InterPro" id="IPR018714">
    <property type="entry name" value="DUF2237"/>
</dbReference>
<dbReference type="PANTHER" id="PTHR37466">
    <property type="entry name" value="SLR1628 PROTEIN"/>
    <property type="match status" value="1"/>
</dbReference>
<accession>A0A6A6G9W3</accession>
<dbReference type="Pfam" id="PF09996">
    <property type="entry name" value="DUF2237"/>
    <property type="match status" value="1"/>
</dbReference>
<dbReference type="AlphaFoldDB" id="A0A6A6G9W3"/>
<dbReference type="EMBL" id="ML992508">
    <property type="protein sequence ID" value="KAF2222502.1"/>
    <property type="molecule type" value="Genomic_DNA"/>
</dbReference>
<keyword evidence="3" id="KW-1185">Reference proteome</keyword>
<dbReference type="Proteomes" id="UP000799538">
    <property type="component" value="Unassembled WGS sequence"/>
</dbReference>